<dbReference type="OrthoDB" id="9810365at2"/>
<keyword evidence="16" id="KW-1185">Reference proteome</keyword>
<feature type="domain" description="Valyl-tRNA synthetase tRNA-binding arm" evidence="14">
    <location>
        <begin position="820"/>
        <end position="881"/>
    </location>
</feature>
<dbReference type="CDD" id="cd07962">
    <property type="entry name" value="Anticodon_Ia_Val"/>
    <property type="match status" value="1"/>
</dbReference>
<evidence type="ECO:0000256" key="2">
    <source>
        <dbReference type="ARBA" id="ARBA00011245"/>
    </source>
</evidence>
<evidence type="ECO:0000256" key="3">
    <source>
        <dbReference type="ARBA" id="ARBA00022490"/>
    </source>
</evidence>
<dbReference type="InterPro" id="IPR037118">
    <property type="entry name" value="Val-tRNA_synth_C_sf"/>
</dbReference>
<evidence type="ECO:0000256" key="9">
    <source>
        <dbReference type="ARBA" id="ARBA00023146"/>
    </source>
</evidence>
<dbReference type="PANTHER" id="PTHR11946">
    <property type="entry name" value="VALYL-TRNA SYNTHETASES"/>
    <property type="match status" value="1"/>
</dbReference>
<comment type="catalytic activity">
    <reaction evidence="10 11">
        <text>tRNA(Val) + L-valine + ATP = L-valyl-tRNA(Val) + AMP + diphosphate</text>
        <dbReference type="Rhea" id="RHEA:10704"/>
        <dbReference type="Rhea" id="RHEA-COMP:9672"/>
        <dbReference type="Rhea" id="RHEA-COMP:9708"/>
        <dbReference type="ChEBI" id="CHEBI:30616"/>
        <dbReference type="ChEBI" id="CHEBI:33019"/>
        <dbReference type="ChEBI" id="CHEBI:57762"/>
        <dbReference type="ChEBI" id="CHEBI:78442"/>
        <dbReference type="ChEBI" id="CHEBI:78537"/>
        <dbReference type="ChEBI" id="CHEBI:456215"/>
        <dbReference type="EC" id="6.1.1.9"/>
    </reaction>
</comment>
<evidence type="ECO:0000259" key="12">
    <source>
        <dbReference type="Pfam" id="PF00133"/>
    </source>
</evidence>
<dbReference type="InterPro" id="IPR002300">
    <property type="entry name" value="aa-tRNA-synth_Ia"/>
</dbReference>
<dbReference type="InterPro" id="IPR002303">
    <property type="entry name" value="Valyl-tRNA_ligase"/>
</dbReference>
<comment type="caution">
    <text evidence="15">The sequence shown here is derived from an EMBL/GenBank/DDBJ whole genome shotgun (WGS) entry which is preliminary data.</text>
</comment>
<feature type="domain" description="Methionyl/Valyl/Leucyl/Isoleucyl-tRNA synthetase anticodon-binding" evidence="13">
    <location>
        <begin position="616"/>
        <end position="756"/>
    </location>
</feature>
<keyword evidence="9 11" id="KW-0030">Aminoacyl-tRNA synthetase</keyword>
<dbReference type="SUPFAM" id="SSF47323">
    <property type="entry name" value="Anticodon-binding domain of a subclass of class I aminoacyl-tRNA synthetases"/>
    <property type="match status" value="1"/>
</dbReference>
<gene>
    <name evidence="11 15" type="primary">valS</name>
    <name evidence="15" type="ORF">SMSRO_SF007250</name>
</gene>
<protein>
    <recommendedName>
        <fullName evidence="11">Valine--tRNA ligase</fullName>
        <ecNumber evidence="11">6.1.1.9</ecNumber>
    </recommendedName>
    <alternativeName>
        <fullName evidence="11">Valyl-tRNA synthetase</fullName>
        <shortName evidence="11">ValRS</shortName>
    </alternativeName>
</protein>
<dbReference type="Proteomes" id="UP000031565">
    <property type="component" value="Unassembled WGS sequence"/>
</dbReference>
<name>A0A2P6FBW8_9MOLU</name>
<dbReference type="Gene3D" id="3.40.50.620">
    <property type="entry name" value="HUPs"/>
    <property type="match status" value="2"/>
</dbReference>
<dbReference type="STRING" id="2138.SMSRO_v1c06940"/>
<keyword evidence="3 11" id="KW-0963">Cytoplasm</keyword>
<evidence type="ECO:0000259" key="14">
    <source>
        <dbReference type="Pfam" id="PF10458"/>
    </source>
</evidence>
<keyword evidence="6 11" id="KW-0067">ATP-binding</keyword>
<dbReference type="InterPro" id="IPR013155">
    <property type="entry name" value="M/V/L/I-tRNA-synth_anticd-bd"/>
</dbReference>
<dbReference type="GO" id="GO:0006438">
    <property type="term" value="P:valyl-tRNA aminoacylation"/>
    <property type="evidence" value="ECO:0007669"/>
    <property type="project" value="UniProtKB-UniRule"/>
</dbReference>
<evidence type="ECO:0000259" key="13">
    <source>
        <dbReference type="Pfam" id="PF08264"/>
    </source>
</evidence>
<organism evidence="15 16">
    <name type="scientific">Spiroplasma poulsonii</name>
    <dbReference type="NCBI Taxonomy" id="2138"/>
    <lineage>
        <taxon>Bacteria</taxon>
        <taxon>Bacillati</taxon>
        <taxon>Mycoplasmatota</taxon>
        <taxon>Mollicutes</taxon>
        <taxon>Entomoplasmatales</taxon>
        <taxon>Spiroplasmataceae</taxon>
        <taxon>Spiroplasma</taxon>
    </lineage>
</organism>
<feature type="domain" description="Aminoacyl-tRNA synthetase class Ia" evidence="12">
    <location>
        <begin position="19"/>
        <end position="563"/>
    </location>
</feature>
<dbReference type="Pfam" id="PF00133">
    <property type="entry name" value="tRNA-synt_1"/>
    <property type="match status" value="1"/>
</dbReference>
<dbReference type="AlphaFoldDB" id="A0A2P6FBW8"/>
<dbReference type="InterPro" id="IPR019499">
    <property type="entry name" value="Val-tRNA_synth_tRNA-bd"/>
</dbReference>
<dbReference type="NCBIfam" id="NF004349">
    <property type="entry name" value="PRK05729.1"/>
    <property type="match status" value="1"/>
</dbReference>
<dbReference type="GO" id="GO:0002161">
    <property type="term" value="F:aminoacyl-tRNA deacylase activity"/>
    <property type="evidence" value="ECO:0007669"/>
    <property type="project" value="InterPro"/>
</dbReference>
<dbReference type="InterPro" id="IPR009008">
    <property type="entry name" value="Val/Leu/Ile-tRNA-synth_edit"/>
</dbReference>
<dbReference type="InterPro" id="IPR014729">
    <property type="entry name" value="Rossmann-like_a/b/a_fold"/>
</dbReference>
<feature type="short sequence motif" description="'KMSKS' region" evidence="11">
    <location>
        <begin position="524"/>
        <end position="528"/>
    </location>
</feature>
<dbReference type="PANTHER" id="PTHR11946:SF93">
    <property type="entry name" value="VALINE--TRNA LIGASE, CHLOROPLASTIC_MITOCHONDRIAL 2"/>
    <property type="match status" value="1"/>
</dbReference>
<evidence type="ECO:0000256" key="10">
    <source>
        <dbReference type="ARBA" id="ARBA00047552"/>
    </source>
</evidence>
<dbReference type="InterPro" id="IPR009080">
    <property type="entry name" value="tRNAsynth_Ia_anticodon-bd"/>
</dbReference>
<dbReference type="CDD" id="cd00817">
    <property type="entry name" value="ValRS_core"/>
    <property type="match status" value="1"/>
</dbReference>
<dbReference type="GO" id="GO:0005829">
    <property type="term" value="C:cytosol"/>
    <property type="evidence" value="ECO:0007669"/>
    <property type="project" value="TreeGrafter"/>
</dbReference>
<evidence type="ECO:0000256" key="4">
    <source>
        <dbReference type="ARBA" id="ARBA00022598"/>
    </source>
</evidence>
<evidence type="ECO:0000256" key="6">
    <source>
        <dbReference type="ARBA" id="ARBA00022840"/>
    </source>
</evidence>
<comment type="domain">
    <text evidence="11">The C-terminal coiled-coil domain is crucial for aminoacylation activity.</text>
</comment>
<dbReference type="EC" id="6.1.1.9" evidence="11"/>
<comment type="subunit">
    <text evidence="2 11">Monomer.</text>
</comment>
<evidence type="ECO:0000256" key="8">
    <source>
        <dbReference type="ARBA" id="ARBA00023054"/>
    </source>
</evidence>
<proteinExistence type="inferred from homology"/>
<dbReference type="InterPro" id="IPR001412">
    <property type="entry name" value="aa-tRNA-synth_I_CS"/>
</dbReference>
<dbReference type="PROSITE" id="PS00178">
    <property type="entry name" value="AA_TRNA_LIGASE_I"/>
    <property type="match status" value="1"/>
</dbReference>
<feature type="binding site" evidence="11">
    <location>
        <position position="527"/>
    </location>
    <ligand>
        <name>ATP</name>
        <dbReference type="ChEBI" id="CHEBI:30616"/>
    </ligand>
</feature>
<dbReference type="Gene3D" id="1.10.730.10">
    <property type="entry name" value="Isoleucyl-tRNA Synthetase, Domain 1"/>
    <property type="match status" value="1"/>
</dbReference>
<dbReference type="GO" id="GO:0005524">
    <property type="term" value="F:ATP binding"/>
    <property type="evidence" value="ECO:0007669"/>
    <property type="project" value="UniProtKB-UniRule"/>
</dbReference>
<dbReference type="NCBIfam" id="TIGR00422">
    <property type="entry name" value="valS"/>
    <property type="match status" value="1"/>
</dbReference>
<evidence type="ECO:0000313" key="16">
    <source>
        <dbReference type="Proteomes" id="UP000031565"/>
    </source>
</evidence>
<dbReference type="SUPFAM" id="SSF46589">
    <property type="entry name" value="tRNA-binding arm"/>
    <property type="match status" value="1"/>
</dbReference>
<comment type="domain">
    <text evidence="11">ValRS has two distinct active sites: one for aminoacylation and one for editing. The misactivated threonine is translocated from the active site to the editing site.</text>
</comment>
<reference evidence="15 16" key="1">
    <citation type="journal article" date="2015" name="MBio">
        <title>Genome sequence of the Drosophila melanogaster male-killing Spiroplasma strain MSRO endosymbiont.</title>
        <authorList>
            <person name="Paredes J.C."/>
            <person name="Herren J.K."/>
            <person name="Schupfer F."/>
            <person name="Marin R."/>
            <person name="Claverol S."/>
            <person name="Kuo C.H."/>
            <person name="Lemaitre B."/>
            <person name="Beven L."/>
        </authorList>
    </citation>
    <scope>NUCLEOTIDE SEQUENCE [LARGE SCALE GENOMIC DNA]</scope>
    <source>
        <strain evidence="15 16">MSRO</strain>
    </source>
</reference>
<evidence type="ECO:0000256" key="1">
    <source>
        <dbReference type="ARBA" id="ARBA00004496"/>
    </source>
</evidence>
<keyword evidence="7 11" id="KW-0648">Protein biosynthesis</keyword>
<feature type="coiled-coil region" evidence="11">
    <location>
        <begin position="818"/>
        <end position="880"/>
    </location>
</feature>
<dbReference type="PRINTS" id="PR00986">
    <property type="entry name" value="TRNASYNTHVAL"/>
</dbReference>
<evidence type="ECO:0000256" key="7">
    <source>
        <dbReference type="ARBA" id="ARBA00022917"/>
    </source>
</evidence>
<feature type="short sequence motif" description="'HIGH' region" evidence="11">
    <location>
        <begin position="46"/>
        <end position="56"/>
    </location>
</feature>
<dbReference type="RefSeq" id="WP_040093095.1">
    <property type="nucleotide sequence ID" value="NZ_CM020866.1"/>
</dbReference>
<dbReference type="SUPFAM" id="SSF50677">
    <property type="entry name" value="ValRS/IleRS/LeuRS editing domain"/>
    <property type="match status" value="1"/>
</dbReference>
<sequence>MAKELSKKYNHNLVEEGKYQFWKDAGYFTGVLKSNKPSFSIVIPPPNVTGKLHLGHAWDTTLQDLIIRYKKLMGFDTLYLPGMDHAGIATQAKVEERLRITKNVLRHDLDREKFVEQVWAWKEEYAEVIREQWAKLGLALDYSREQFTLNDNLSAAVQKVFIDLYQKGLIYRGKRIISWDPVQKTALSNIEVLYQEQKGKMYYFKYFLENSTSEYLTIATTRPETMFADQCVVVNPNDERYRQYWNKKVINPANGELIPVLCDDYVDQEFGTGAMKCTPAHDANDFEIALRHNLAMPICMNTDGTMNEMAGEYVNQDRFIARQNLVTALTKQNLVVEIKDHFHQVGFSERSGAIVEPYLSDQWFVKMDSFAKKIIKFQETKDQIKFYPSRFNTTLINWMEKIQDWCISRQLWWGHQIPAWYMKDDPTKIHVGLTPPDDTNNWLQDEDVLDTWFSSALWPITTLGWTWNETLFQRYFPTNVLVTGYDIIFFWVSRMMFDSLEFTNEKPFNDVLIHGLIRDEEGRKMSKSLGNGIDPMDVINDYGTDTLRYFLVTNSAPGQDLRYSQEKINGAWNFINKLWNAARYVEMNLASDFKPLLKFDQEIVALLTKHQENAIDQWILTELTKTINKVKVNMERYEFVLVGKDLYDFVWNKFCSWYIELTKVNLQSDNQRIKAVTTQTLFYVLTQILVMLHPFIPFVTEEIYQKLNLKASIMLETYPTTNFNYDVEYLNLVTEIIAAMRELRSNYQIKKQQVIEIWLDATNNKIKINGAIIPLINDFIFKMVNSEIKGILKEKDLKQTYITVPLTDVILEVVANDIIDLAAEQMKVTAELKRLEQELIRSKNILDNQNFLAKATPEKIKVEQEKYAKYLEQYDQLKEKVNYGKTKN</sequence>
<dbReference type="FunFam" id="3.40.50.620:FF:000098">
    <property type="entry name" value="Valine--tRNA ligase"/>
    <property type="match status" value="1"/>
</dbReference>
<dbReference type="Pfam" id="PF08264">
    <property type="entry name" value="Anticodon_1"/>
    <property type="match status" value="1"/>
</dbReference>
<dbReference type="GO" id="GO:0004832">
    <property type="term" value="F:valine-tRNA ligase activity"/>
    <property type="evidence" value="ECO:0007669"/>
    <property type="project" value="UniProtKB-UniRule"/>
</dbReference>
<evidence type="ECO:0000256" key="5">
    <source>
        <dbReference type="ARBA" id="ARBA00022741"/>
    </source>
</evidence>
<dbReference type="InterPro" id="IPR033705">
    <property type="entry name" value="Anticodon_Ia_Val"/>
</dbReference>
<keyword evidence="5 11" id="KW-0547">Nucleotide-binding</keyword>
<dbReference type="EMBL" id="JTLV02000001">
    <property type="protein sequence ID" value="PQM30932.1"/>
    <property type="molecule type" value="Genomic_DNA"/>
</dbReference>
<evidence type="ECO:0000256" key="11">
    <source>
        <dbReference type="HAMAP-Rule" id="MF_02004"/>
    </source>
</evidence>
<dbReference type="SUPFAM" id="SSF52374">
    <property type="entry name" value="Nucleotidylyl transferase"/>
    <property type="match status" value="1"/>
</dbReference>
<comment type="function">
    <text evidence="11">Catalyzes the attachment of valine to tRNA(Val). As ValRS can inadvertently accommodate and process structurally similar amino acids such as threonine, to avoid such errors, it has a 'posttransfer' editing activity that hydrolyzes mischarged Thr-tRNA(Val) in a tRNA-dependent manner.</text>
</comment>
<dbReference type="InterPro" id="IPR010978">
    <property type="entry name" value="tRNA-bd_arm"/>
</dbReference>
<keyword evidence="4 11" id="KW-0436">Ligase</keyword>
<evidence type="ECO:0000313" key="15">
    <source>
        <dbReference type="EMBL" id="PQM30932.1"/>
    </source>
</evidence>
<dbReference type="Pfam" id="PF10458">
    <property type="entry name" value="Val_tRNA-synt_C"/>
    <property type="match status" value="1"/>
</dbReference>
<dbReference type="Gene3D" id="1.10.287.380">
    <property type="entry name" value="Valyl-tRNA synthetase, C-terminal domain"/>
    <property type="match status" value="1"/>
</dbReference>
<keyword evidence="8 11" id="KW-0175">Coiled coil</keyword>
<dbReference type="FunFam" id="3.40.50.620:FF:000032">
    <property type="entry name" value="Valine--tRNA ligase"/>
    <property type="match status" value="1"/>
</dbReference>
<accession>A0A2P6FBW8</accession>
<comment type="similarity">
    <text evidence="11">Belongs to the class-I aminoacyl-tRNA synthetase family. ValS type 1 subfamily.</text>
</comment>
<dbReference type="HAMAP" id="MF_02004">
    <property type="entry name" value="Val_tRNA_synth_type1"/>
    <property type="match status" value="1"/>
</dbReference>
<dbReference type="FunFam" id="1.10.730.10:FF:000014">
    <property type="entry name" value="Valine--tRNA ligase"/>
    <property type="match status" value="1"/>
</dbReference>
<comment type="subcellular location">
    <subcellularLocation>
        <location evidence="1 11">Cytoplasm</location>
    </subcellularLocation>
</comment>